<feature type="binding site" evidence="15">
    <location>
        <begin position="31"/>
        <end position="38"/>
    </location>
    <ligand>
        <name>ATP</name>
        <dbReference type="ChEBI" id="CHEBI:30616"/>
    </ligand>
</feature>
<evidence type="ECO:0000256" key="5">
    <source>
        <dbReference type="ARBA" id="ARBA00022801"/>
    </source>
</evidence>
<dbReference type="GO" id="GO:0000725">
    <property type="term" value="P:recombinational repair"/>
    <property type="evidence" value="ECO:0007669"/>
    <property type="project" value="TreeGrafter"/>
</dbReference>
<dbReference type="STRING" id="1802301.A2664_03100"/>
<dbReference type="InterPro" id="IPR000212">
    <property type="entry name" value="DNA_helicase_UvrD/REP"/>
</dbReference>
<evidence type="ECO:0000256" key="7">
    <source>
        <dbReference type="ARBA" id="ARBA00022839"/>
    </source>
</evidence>
<dbReference type="InterPro" id="IPR011604">
    <property type="entry name" value="PDDEXK-like_dom_sf"/>
</dbReference>
<accession>A0A1G2M6D5</accession>
<sequence length="1000" mass="113586">MISAFDKKYKTLNPAQKEAVDSIEGPVMVIAGPGTGKTSILTLRIANILRRTDTPANGILGLTFTESGVHSMRRKLVEYIGAEAYRVPLYTFHGFAQEVISRFPEYFPRIIGGAVASESEKLEIIEEALSEGDFEIIRPFGKPTLYVRKALSVISDLKRDGIAPHAFNALLSKEKAHLLKATDKYHEKGRLKGELKKEYIDDVHNNTKNKELGVLYGAYEKELRRRELYDFEDMLLSLVEGLQKHKNLLRTLQEEYLYVLADEHQDANNSQNTVLELLCDYRDTKNLFIVGDEKQAIYRFQGASLENFLYFRKKFPEAKIISLDTNYRSSQRILDASHALMSSHVDVDPLLRPHLTSASTSARSVHRVEVISYETLADEREGIVSLIADAIKKNEVTPEDIVILARTNSELSDFGRVLAAHQVPFTLFADDDVLADPDMHKLFLLFHAVIFPDRDEYVGGMLLIDFLGIHPIDAVHINRQASGERRSPLEILNSKKHRAILVDEKAAQILSEKFVRWMQCAHNESALDAFLTVVRESGFESYLVGKQDSLQKLAKLAGLYDAIKAFLSTHKDAKLKDFVTSIDRLIRHGSPLKFSRSFVSSGGVSVMTAHKSKGLEWKQVYISNAVDRVWGNRRSIGSFRLPSPLFSAGESETDEDERRLFYVALTRAKEKATITLSHADENGRERLPSRFVEELPPEGIERIEGKAYSGIERFARIVKSTLAMPSLKRQWDREFLEKLFLEQGMNATALNNYLTCPWKYFFKNLIRLPDIPAPYLYFGTSVHAALKAFADARRTGVKFLKKDFFEVFTRTLVRLPITKSDLGRLNKKGKKTLEMYFDARAPHWHDNSLAEYPISGVFLALSDGKQLLLRGRLDKLELLEGRAVHVVDYKTGARRTRNEILGNTKNASGDIKRQLNFYRLLLDLHEKGKYEMVSAGIDFVEPDNKGKLHAPERFFMSPEDALSVQGEVTKVAEEIRSLAFWDQTCDDRECEFCVLRSLVV</sequence>
<evidence type="ECO:0000259" key="16">
    <source>
        <dbReference type="PROSITE" id="PS51198"/>
    </source>
</evidence>
<dbReference type="PANTHER" id="PTHR11070:SF2">
    <property type="entry name" value="ATP-DEPENDENT DNA HELICASE SRS2"/>
    <property type="match status" value="1"/>
</dbReference>
<dbReference type="InterPro" id="IPR038726">
    <property type="entry name" value="PDDEXK_AddAB-type"/>
</dbReference>
<keyword evidence="7" id="KW-0269">Exonuclease</keyword>
<dbReference type="Gene3D" id="1.10.10.160">
    <property type="match status" value="1"/>
</dbReference>
<evidence type="ECO:0000256" key="8">
    <source>
        <dbReference type="ARBA" id="ARBA00022840"/>
    </source>
</evidence>
<dbReference type="GO" id="GO:0043138">
    <property type="term" value="F:3'-5' DNA helicase activity"/>
    <property type="evidence" value="ECO:0007669"/>
    <property type="project" value="UniProtKB-EC"/>
</dbReference>
<dbReference type="Pfam" id="PF13361">
    <property type="entry name" value="UvrD_C"/>
    <property type="match status" value="2"/>
</dbReference>
<dbReference type="PROSITE" id="PS51198">
    <property type="entry name" value="UVRD_HELICASE_ATP_BIND"/>
    <property type="match status" value="1"/>
</dbReference>
<evidence type="ECO:0000256" key="13">
    <source>
        <dbReference type="ARBA" id="ARBA00034808"/>
    </source>
</evidence>
<dbReference type="GO" id="GO:0003677">
    <property type="term" value="F:DNA binding"/>
    <property type="evidence" value="ECO:0007669"/>
    <property type="project" value="UniProtKB-KW"/>
</dbReference>
<evidence type="ECO:0000256" key="1">
    <source>
        <dbReference type="ARBA" id="ARBA00009922"/>
    </source>
</evidence>
<dbReference type="Gene3D" id="3.90.320.10">
    <property type="match status" value="1"/>
</dbReference>
<comment type="similarity">
    <text evidence="1">Belongs to the helicase family. UvrD subfamily.</text>
</comment>
<keyword evidence="6 15" id="KW-0347">Helicase</keyword>
<dbReference type="Pfam" id="PF00580">
    <property type="entry name" value="UvrD-helicase"/>
    <property type="match status" value="1"/>
</dbReference>
<gene>
    <name evidence="18" type="ORF">A2664_03100</name>
</gene>
<keyword evidence="9" id="KW-0238">DNA-binding</keyword>
<feature type="domain" description="UvrD-like helicase ATP-binding" evidence="16">
    <location>
        <begin position="10"/>
        <end position="330"/>
    </location>
</feature>
<dbReference type="AlphaFoldDB" id="A0A1G2M6D5"/>
<comment type="caution">
    <text evidence="18">The sequence shown here is derived from an EMBL/GenBank/DDBJ whole genome shotgun (WGS) entry which is preliminary data.</text>
</comment>
<protein>
    <recommendedName>
        <fullName evidence="13">DNA 3'-5' helicase</fullName>
        <ecNumber evidence="13">5.6.2.4</ecNumber>
    </recommendedName>
</protein>
<evidence type="ECO:0000256" key="12">
    <source>
        <dbReference type="ARBA" id="ARBA00034617"/>
    </source>
</evidence>
<evidence type="ECO:0000256" key="11">
    <source>
        <dbReference type="ARBA" id="ARBA00023235"/>
    </source>
</evidence>
<dbReference type="Gene3D" id="1.10.486.10">
    <property type="entry name" value="PCRA, domain 4"/>
    <property type="match status" value="1"/>
</dbReference>
<dbReference type="CDD" id="cd17932">
    <property type="entry name" value="DEXQc_UvrD"/>
    <property type="match status" value="1"/>
</dbReference>
<evidence type="ECO:0000259" key="17">
    <source>
        <dbReference type="PROSITE" id="PS51217"/>
    </source>
</evidence>
<keyword evidence="2" id="KW-0540">Nuclease</keyword>
<dbReference type="Proteomes" id="UP000178873">
    <property type="component" value="Unassembled WGS sequence"/>
</dbReference>
<comment type="catalytic activity">
    <reaction evidence="14">
        <text>ATP + H2O = ADP + phosphate + H(+)</text>
        <dbReference type="Rhea" id="RHEA:13065"/>
        <dbReference type="ChEBI" id="CHEBI:15377"/>
        <dbReference type="ChEBI" id="CHEBI:15378"/>
        <dbReference type="ChEBI" id="CHEBI:30616"/>
        <dbReference type="ChEBI" id="CHEBI:43474"/>
        <dbReference type="ChEBI" id="CHEBI:456216"/>
        <dbReference type="EC" id="5.6.2.4"/>
    </reaction>
</comment>
<evidence type="ECO:0000256" key="6">
    <source>
        <dbReference type="ARBA" id="ARBA00022806"/>
    </source>
</evidence>
<keyword evidence="5 15" id="KW-0378">Hydrolase</keyword>
<organism evidence="18 19">
    <name type="scientific">Candidatus Taylorbacteria bacterium RIFCSPHIGHO2_01_FULL_46_22b</name>
    <dbReference type="NCBI Taxonomy" id="1802301"/>
    <lineage>
        <taxon>Bacteria</taxon>
        <taxon>Candidatus Tayloriibacteriota</taxon>
    </lineage>
</organism>
<keyword evidence="8 15" id="KW-0067">ATP-binding</keyword>
<dbReference type="EMBL" id="MHRF01000004">
    <property type="protein sequence ID" value="OHA18601.1"/>
    <property type="molecule type" value="Genomic_DNA"/>
</dbReference>
<evidence type="ECO:0000256" key="9">
    <source>
        <dbReference type="ARBA" id="ARBA00023125"/>
    </source>
</evidence>
<dbReference type="GO" id="GO:0005524">
    <property type="term" value="F:ATP binding"/>
    <property type="evidence" value="ECO:0007669"/>
    <property type="project" value="UniProtKB-UniRule"/>
</dbReference>
<evidence type="ECO:0000313" key="19">
    <source>
        <dbReference type="Proteomes" id="UP000178873"/>
    </source>
</evidence>
<name>A0A1G2M6D5_9BACT</name>
<dbReference type="SUPFAM" id="SSF52540">
    <property type="entry name" value="P-loop containing nucleoside triphosphate hydrolases"/>
    <property type="match status" value="1"/>
</dbReference>
<feature type="domain" description="UvrD-like helicase C-terminal" evidence="17">
    <location>
        <begin position="331"/>
        <end position="614"/>
    </location>
</feature>
<proteinExistence type="inferred from homology"/>
<dbReference type="InterPro" id="IPR014016">
    <property type="entry name" value="UvrD-like_ATP-bd"/>
</dbReference>
<evidence type="ECO:0000256" key="2">
    <source>
        <dbReference type="ARBA" id="ARBA00022722"/>
    </source>
</evidence>
<keyword evidence="11" id="KW-0413">Isomerase</keyword>
<keyword evidence="10" id="KW-0234">DNA repair</keyword>
<evidence type="ECO:0000256" key="10">
    <source>
        <dbReference type="ARBA" id="ARBA00023204"/>
    </source>
</evidence>
<evidence type="ECO:0000256" key="15">
    <source>
        <dbReference type="PROSITE-ProRule" id="PRU00560"/>
    </source>
</evidence>
<dbReference type="GO" id="GO:0004527">
    <property type="term" value="F:exonuclease activity"/>
    <property type="evidence" value="ECO:0007669"/>
    <property type="project" value="UniProtKB-KW"/>
</dbReference>
<keyword evidence="4" id="KW-0227">DNA damage</keyword>
<evidence type="ECO:0000256" key="4">
    <source>
        <dbReference type="ARBA" id="ARBA00022763"/>
    </source>
</evidence>
<dbReference type="Pfam" id="PF12705">
    <property type="entry name" value="PDDEXK_1"/>
    <property type="match status" value="1"/>
</dbReference>
<dbReference type="EC" id="5.6.2.4" evidence="13"/>
<reference evidence="18 19" key="1">
    <citation type="journal article" date="2016" name="Nat. Commun.">
        <title>Thousands of microbial genomes shed light on interconnected biogeochemical processes in an aquifer system.</title>
        <authorList>
            <person name="Anantharaman K."/>
            <person name="Brown C.T."/>
            <person name="Hug L.A."/>
            <person name="Sharon I."/>
            <person name="Castelle C.J."/>
            <person name="Probst A.J."/>
            <person name="Thomas B.C."/>
            <person name="Singh A."/>
            <person name="Wilkins M.J."/>
            <person name="Karaoz U."/>
            <person name="Brodie E.L."/>
            <person name="Williams K.H."/>
            <person name="Hubbard S.S."/>
            <person name="Banfield J.F."/>
        </authorList>
    </citation>
    <scope>NUCLEOTIDE SEQUENCE [LARGE SCALE GENOMIC DNA]</scope>
</reference>
<comment type="catalytic activity">
    <reaction evidence="12">
        <text>Couples ATP hydrolysis with the unwinding of duplex DNA by translocating in the 3'-5' direction.</text>
        <dbReference type="EC" id="5.6.2.4"/>
    </reaction>
</comment>
<evidence type="ECO:0000256" key="14">
    <source>
        <dbReference type="ARBA" id="ARBA00048988"/>
    </source>
</evidence>
<dbReference type="InterPro" id="IPR027417">
    <property type="entry name" value="P-loop_NTPase"/>
</dbReference>
<dbReference type="Gene3D" id="3.40.50.300">
    <property type="entry name" value="P-loop containing nucleotide triphosphate hydrolases"/>
    <property type="match status" value="2"/>
</dbReference>
<evidence type="ECO:0000313" key="18">
    <source>
        <dbReference type="EMBL" id="OHA18601.1"/>
    </source>
</evidence>
<dbReference type="InterPro" id="IPR013986">
    <property type="entry name" value="DExx_box_DNA_helicase_dom_sf"/>
</dbReference>
<evidence type="ECO:0000256" key="3">
    <source>
        <dbReference type="ARBA" id="ARBA00022741"/>
    </source>
</evidence>
<dbReference type="PROSITE" id="PS51217">
    <property type="entry name" value="UVRD_HELICASE_CTER"/>
    <property type="match status" value="1"/>
</dbReference>
<dbReference type="PANTHER" id="PTHR11070">
    <property type="entry name" value="UVRD / RECB / PCRA DNA HELICASE FAMILY MEMBER"/>
    <property type="match status" value="1"/>
</dbReference>
<keyword evidence="3 15" id="KW-0547">Nucleotide-binding</keyword>
<dbReference type="InterPro" id="IPR014017">
    <property type="entry name" value="DNA_helicase_UvrD-like_C"/>
</dbReference>